<dbReference type="InterPro" id="IPR040582">
    <property type="entry name" value="OB_MalK-like"/>
</dbReference>
<dbReference type="OrthoDB" id="7838608at2"/>
<evidence type="ECO:0000313" key="6">
    <source>
        <dbReference type="EMBL" id="OHV35516.1"/>
    </source>
</evidence>
<dbReference type="InterPro" id="IPR015855">
    <property type="entry name" value="ABC_transpr_MalK-like"/>
</dbReference>
<dbReference type="SUPFAM" id="SSF52540">
    <property type="entry name" value="P-loop containing nucleoside triphosphate hydrolases"/>
    <property type="match status" value="1"/>
</dbReference>
<dbReference type="Gene3D" id="2.40.50.140">
    <property type="entry name" value="Nucleic acid-binding proteins"/>
    <property type="match status" value="1"/>
</dbReference>
<keyword evidence="2" id="KW-0547">Nucleotide-binding</keyword>
<gene>
    <name evidence="6" type="ORF">BBK14_14910</name>
</gene>
<dbReference type="SMART" id="SM00382">
    <property type="entry name" value="AAA"/>
    <property type="match status" value="1"/>
</dbReference>
<dbReference type="GO" id="GO:0008643">
    <property type="term" value="P:carbohydrate transport"/>
    <property type="evidence" value="ECO:0007669"/>
    <property type="project" value="InterPro"/>
</dbReference>
<dbReference type="InterPro" id="IPR008995">
    <property type="entry name" value="Mo/tungstate-bd_C_term_dom"/>
</dbReference>
<dbReference type="EMBL" id="MAXA01000125">
    <property type="protein sequence ID" value="OHV35516.1"/>
    <property type="molecule type" value="Genomic_DNA"/>
</dbReference>
<dbReference type="Pfam" id="PF17912">
    <property type="entry name" value="OB_MalK"/>
    <property type="match status" value="1"/>
</dbReference>
<proteinExistence type="predicted"/>
<dbReference type="FunFam" id="3.40.50.300:FF:000042">
    <property type="entry name" value="Maltose/maltodextrin ABC transporter, ATP-binding protein"/>
    <property type="match status" value="1"/>
</dbReference>
<dbReference type="Pfam" id="PF00005">
    <property type="entry name" value="ABC_tran"/>
    <property type="match status" value="1"/>
</dbReference>
<evidence type="ECO:0000256" key="3">
    <source>
        <dbReference type="ARBA" id="ARBA00022840"/>
    </source>
</evidence>
<dbReference type="GO" id="GO:0016887">
    <property type="term" value="F:ATP hydrolysis activity"/>
    <property type="evidence" value="ECO:0007669"/>
    <property type="project" value="InterPro"/>
</dbReference>
<dbReference type="InterPro" id="IPR012340">
    <property type="entry name" value="NA-bd_OB-fold"/>
</dbReference>
<protein>
    <submittedName>
        <fullName evidence="6">ABC transporter</fullName>
    </submittedName>
</protein>
<accession>A0A1S1QPM1</accession>
<evidence type="ECO:0000256" key="1">
    <source>
        <dbReference type="ARBA" id="ARBA00022448"/>
    </source>
</evidence>
<dbReference type="PANTHER" id="PTHR43875">
    <property type="entry name" value="MALTODEXTRIN IMPORT ATP-BINDING PROTEIN MSMX"/>
    <property type="match status" value="1"/>
</dbReference>
<dbReference type="InterPro" id="IPR047641">
    <property type="entry name" value="ABC_transpr_MalK/UgpC-like"/>
</dbReference>
<dbReference type="RefSeq" id="WP_071062084.1">
    <property type="nucleotide sequence ID" value="NZ_MAXA01000125.1"/>
</dbReference>
<evidence type="ECO:0000313" key="7">
    <source>
        <dbReference type="Proteomes" id="UP000179769"/>
    </source>
</evidence>
<dbReference type="InterPro" id="IPR003439">
    <property type="entry name" value="ABC_transporter-like_ATP-bd"/>
</dbReference>
<dbReference type="GO" id="GO:0140359">
    <property type="term" value="F:ABC-type transporter activity"/>
    <property type="evidence" value="ECO:0007669"/>
    <property type="project" value="InterPro"/>
</dbReference>
<reference evidence="7" key="1">
    <citation type="submission" date="2016-07" db="EMBL/GenBank/DDBJ databases">
        <title>Frankia sp. NRRL B-16219 Genome sequencing.</title>
        <authorList>
            <person name="Ghodhbane-Gtari F."/>
            <person name="Swanson E."/>
            <person name="Gueddou A."/>
            <person name="Louati M."/>
            <person name="Nouioui I."/>
            <person name="Hezbri K."/>
            <person name="Abebe-Akele F."/>
            <person name="Simpson S."/>
            <person name="Morris K."/>
            <person name="Thomas K."/>
            <person name="Gtari M."/>
            <person name="Tisa L.S."/>
        </authorList>
    </citation>
    <scope>NUCLEOTIDE SEQUENCE [LARGE SCALE GENOMIC DNA]</scope>
    <source>
        <strain evidence="7">NRRL B-16219</strain>
    </source>
</reference>
<dbReference type="Proteomes" id="UP000179769">
    <property type="component" value="Unassembled WGS sequence"/>
</dbReference>
<dbReference type="GO" id="GO:0005524">
    <property type="term" value="F:ATP binding"/>
    <property type="evidence" value="ECO:0007669"/>
    <property type="project" value="UniProtKB-KW"/>
</dbReference>
<organism evidence="6 7">
    <name type="scientific">Parafrankia soli</name>
    <dbReference type="NCBI Taxonomy" id="2599596"/>
    <lineage>
        <taxon>Bacteria</taxon>
        <taxon>Bacillati</taxon>
        <taxon>Actinomycetota</taxon>
        <taxon>Actinomycetes</taxon>
        <taxon>Frankiales</taxon>
        <taxon>Frankiaceae</taxon>
        <taxon>Parafrankia</taxon>
    </lineage>
</organism>
<dbReference type="Gene3D" id="3.40.50.300">
    <property type="entry name" value="P-loop containing nucleotide triphosphate hydrolases"/>
    <property type="match status" value="1"/>
</dbReference>
<keyword evidence="7" id="KW-1185">Reference proteome</keyword>
<dbReference type="PROSITE" id="PS00211">
    <property type="entry name" value="ABC_TRANSPORTER_1"/>
    <property type="match status" value="1"/>
</dbReference>
<dbReference type="PROSITE" id="PS50893">
    <property type="entry name" value="ABC_TRANSPORTER_2"/>
    <property type="match status" value="1"/>
</dbReference>
<dbReference type="CDD" id="cd03301">
    <property type="entry name" value="ABC_MalK_N"/>
    <property type="match status" value="1"/>
</dbReference>
<dbReference type="SUPFAM" id="SSF50331">
    <property type="entry name" value="MOP-like"/>
    <property type="match status" value="1"/>
</dbReference>
<keyword evidence="1" id="KW-0813">Transport</keyword>
<keyword evidence="3" id="KW-0067">ATP-binding</keyword>
<name>A0A1S1QPM1_9ACTN</name>
<sequence>MSTIEFCDVTLTYDVRPILDNLSLVIGDGEFLVLVGPSGSGKTTALRIVAGLLAPTAGQVLVGGRDVTRVAPADRDLAMVFQSYALYPHMTVRRNMEFGLKLAGVDRRERDSRVAAAAETLGLTELLDRRPRALSGGQRQRVAMGRALVRQPRAFLMDEPLSNLDAKLRVRVRAEIARIQRSLGTTTLYVTHDQTEAMTMADRVAVLHDGRLQQVGTPDDLFNRPANVFVAAFIGSPPANLVPGRLVSEDHAVALRVGDQTLVLPVDVAAGLTPSAGTEVIVGVRPHDVQIEPPPGPALILDVDVGLVERLGTETLAHGEMVTGALTGSAARAAIALAAGDDELTGREPGQEAGDESGRAPGGRPGTSRFTAALSPRTDVTAAGRLRLYVAADRLHLFDADTGATLRPAPAALAAA</sequence>
<dbReference type="InterPro" id="IPR003593">
    <property type="entry name" value="AAA+_ATPase"/>
</dbReference>
<feature type="domain" description="ABC transporter" evidence="5">
    <location>
        <begin position="4"/>
        <end position="234"/>
    </location>
</feature>
<evidence type="ECO:0000256" key="2">
    <source>
        <dbReference type="ARBA" id="ARBA00022741"/>
    </source>
</evidence>
<dbReference type="PANTHER" id="PTHR43875:SF1">
    <property type="entry name" value="OSMOPROTECTIVE COMPOUNDS UPTAKE ATP-BINDING PROTEIN GGTA"/>
    <property type="match status" value="1"/>
</dbReference>
<dbReference type="GO" id="GO:0055052">
    <property type="term" value="C:ATP-binding cassette (ABC) transporter complex, substrate-binding subunit-containing"/>
    <property type="evidence" value="ECO:0007669"/>
    <property type="project" value="TreeGrafter"/>
</dbReference>
<evidence type="ECO:0000259" key="5">
    <source>
        <dbReference type="PROSITE" id="PS50893"/>
    </source>
</evidence>
<comment type="caution">
    <text evidence="6">The sequence shown here is derived from an EMBL/GenBank/DDBJ whole genome shotgun (WGS) entry which is preliminary data.</text>
</comment>
<dbReference type="AlphaFoldDB" id="A0A1S1QPM1"/>
<dbReference type="InterPro" id="IPR027417">
    <property type="entry name" value="P-loop_NTPase"/>
</dbReference>
<feature type="region of interest" description="Disordered" evidence="4">
    <location>
        <begin position="340"/>
        <end position="376"/>
    </location>
</feature>
<dbReference type="Gene3D" id="2.40.50.100">
    <property type="match status" value="1"/>
</dbReference>
<dbReference type="InterPro" id="IPR017871">
    <property type="entry name" value="ABC_transporter-like_CS"/>
</dbReference>
<evidence type="ECO:0000256" key="4">
    <source>
        <dbReference type="SAM" id="MobiDB-lite"/>
    </source>
</evidence>